<keyword evidence="2" id="KW-1185">Reference proteome</keyword>
<dbReference type="AlphaFoldDB" id="A0A1M6IK48"/>
<evidence type="ECO:0000313" key="1">
    <source>
        <dbReference type="EMBL" id="SHJ34861.1"/>
    </source>
</evidence>
<proteinExistence type="predicted"/>
<dbReference type="STRING" id="192903.SAMN04488513_10417"/>
<organism evidence="1 2">
    <name type="scientific">Pseudozobellia thermophila</name>
    <dbReference type="NCBI Taxonomy" id="192903"/>
    <lineage>
        <taxon>Bacteria</taxon>
        <taxon>Pseudomonadati</taxon>
        <taxon>Bacteroidota</taxon>
        <taxon>Flavobacteriia</taxon>
        <taxon>Flavobacteriales</taxon>
        <taxon>Flavobacteriaceae</taxon>
        <taxon>Pseudozobellia</taxon>
    </lineage>
</organism>
<reference evidence="2" key="1">
    <citation type="submission" date="2016-11" db="EMBL/GenBank/DDBJ databases">
        <authorList>
            <person name="Varghese N."/>
            <person name="Submissions S."/>
        </authorList>
    </citation>
    <scope>NUCLEOTIDE SEQUENCE [LARGE SCALE GENOMIC DNA]</scope>
    <source>
        <strain evidence="2">DSM 19858</strain>
    </source>
</reference>
<dbReference type="RefSeq" id="WP_072994061.1">
    <property type="nucleotide sequence ID" value="NZ_FQYU01000004.1"/>
</dbReference>
<dbReference type="EMBL" id="FQYU01000004">
    <property type="protein sequence ID" value="SHJ34861.1"/>
    <property type="molecule type" value="Genomic_DNA"/>
</dbReference>
<dbReference type="InterPro" id="IPR046290">
    <property type="entry name" value="DUF6327"/>
</dbReference>
<accession>A0A1M6IK48</accession>
<dbReference type="Pfam" id="PF19852">
    <property type="entry name" value="DUF6327"/>
    <property type="match status" value="1"/>
</dbReference>
<evidence type="ECO:0000313" key="2">
    <source>
        <dbReference type="Proteomes" id="UP000184543"/>
    </source>
</evidence>
<gene>
    <name evidence="1" type="ORF">SAMN04488513_10417</name>
</gene>
<protein>
    <submittedName>
        <fullName evidence="1">Uncharacterized protein</fullName>
    </submittedName>
</protein>
<dbReference type="Proteomes" id="UP000184543">
    <property type="component" value="Unassembled WGS sequence"/>
</dbReference>
<dbReference type="OrthoDB" id="1149272at2"/>
<sequence>MPKEYTSFEEIDRRLKILELQRKIDQENLKLHFRQAKVGLVPKKVFQGLGAAITQNHSLKSILVAYVAKKVLGLLRRKKGEEKDPKRQTP</sequence>
<name>A0A1M6IK48_9FLAO</name>